<dbReference type="GO" id="GO:0008726">
    <property type="term" value="F:alkanesulfonate monooxygenase activity"/>
    <property type="evidence" value="ECO:0007669"/>
    <property type="project" value="UniProtKB-EC"/>
</dbReference>
<organism evidence="7 8">
    <name type="scientific">Kitasatospora gansuensis</name>
    <dbReference type="NCBI Taxonomy" id="258050"/>
    <lineage>
        <taxon>Bacteria</taxon>
        <taxon>Bacillati</taxon>
        <taxon>Actinomycetota</taxon>
        <taxon>Actinomycetes</taxon>
        <taxon>Kitasatosporales</taxon>
        <taxon>Streptomycetaceae</taxon>
        <taxon>Kitasatospora</taxon>
    </lineage>
</organism>
<feature type="compositionally biased region" description="Basic and acidic residues" evidence="5">
    <location>
        <begin position="18"/>
        <end position="37"/>
    </location>
</feature>
<dbReference type="AlphaFoldDB" id="A0A7W7WJP7"/>
<evidence type="ECO:0000313" key="7">
    <source>
        <dbReference type="EMBL" id="MBB4949393.1"/>
    </source>
</evidence>
<keyword evidence="8" id="KW-1185">Reference proteome</keyword>
<feature type="region of interest" description="Disordered" evidence="5">
    <location>
        <begin position="1"/>
        <end position="39"/>
    </location>
</feature>
<dbReference type="Pfam" id="PF00296">
    <property type="entry name" value="Bac_luciferase"/>
    <property type="match status" value="1"/>
</dbReference>
<comment type="caution">
    <text evidence="7">The sequence shown here is derived from an EMBL/GenBank/DDBJ whole genome shotgun (WGS) entry which is preliminary data.</text>
</comment>
<dbReference type="EC" id="1.14.14.5" evidence="7"/>
<gene>
    <name evidence="7" type="ORF">F4556_004928</name>
</gene>
<evidence type="ECO:0000256" key="3">
    <source>
        <dbReference type="ARBA" id="ARBA00023002"/>
    </source>
</evidence>
<dbReference type="Gene3D" id="3.20.20.30">
    <property type="entry name" value="Luciferase-like domain"/>
    <property type="match status" value="1"/>
</dbReference>
<dbReference type="InterPro" id="IPR036661">
    <property type="entry name" value="Luciferase-like_sf"/>
</dbReference>
<dbReference type="EMBL" id="JACHJR010000001">
    <property type="protein sequence ID" value="MBB4949393.1"/>
    <property type="molecule type" value="Genomic_DNA"/>
</dbReference>
<evidence type="ECO:0000256" key="5">
    <source>
        <dbReference type="SAM" id="MobiDB-lite"/>
    </source>
</evidence>
<evidence type="ECO:0000259" key="6">
    <source>
        <dbReference type="Pfam" id="PF00296"/>
    </source>
</evidence>
<dbReference type="Proteomes" id="UP000573327">
    <property type="component" value="Unassembled WGS sequence"/>
</dbReference>
<evidence type="ECO:0000256" key="2">
    <source>
        <dbReference type="ARBA" id="ARBA00022643"/>
    </source>
</evidence>
<keyword evidence="4 7" id="KW-0503">Monooxygenase</keyword>
<proteinExistence type="predicted"/>
<evidence type="ECO:0000256" key="1">
    <source>
        <dbReference type="ARBA" id="ARBA00022630"/>
    </source>
</evidence>
<reference evidence="7 8" key="1">
    <citation type="submission" date="2020-08" db="EMBL/GenBank/DDBJ databases">
        <title>Sequencing the genomes of 1000 actinobacteria strains.</title>
        <authorList>
            <person name="Klenk H.-P."/>
        </authorList>
    </citation>
    <scope>NUCLEOTIDE SEQUENCE [LARGE SCALE GENOMIC DNA]</scope>
    <source>
        <strain evidence="7 8">DSM 44786</strain>
    </source>
</reference>
<keyword evidence="3 7" id="KW-0560">Oxidoreductase</keyword>
<keyword evidence="1" id="KW-0285">Flavoprotein</keyword>
<dbReference type="GO" id="GO:0046306">
    <property type="term" value="P:alkanesulfonate catabolic process"/>
    <property type="evidence" value="ECO:0007669"/>
    <property type="project" value="TreeGrafter"/>
</dbReference>
<dbReference type="InterPro" id="IPR011251">
    <property type="entry name" value="Luciferase-like_dom"/>
</dbReference>
<dbReference type="SUPFAM" id="SSF51679">
    <property type="entry name" value="Bacterial luciferase-like"/>
    <property type="match status" value="1"/>
</dbReference>
<name>A0A7W7WJP7_9ACTN</name>
<evidence type="ECO:0000256" key="4">
    <source>
        <dbReference type="ARBA" id="ARBA00023033"/>
    </source>
</evidence>
<keyword evidence="2" id="KW-0288">FMN</keyword>
<feature type="domain" description="Luciferase-like" evidence="6">
    <location>
        <begin position="34"/>
        <end position="327"/>
    </location>
</feature>
<sequence>MELELRGGVRAAPVTGRTPRERQALRFAPDPRDRTADPGHVATTARENEEDGLDSALVVQSSSWPDPWLVGSWALAATSRLRIAVAHRVGTTAPTVAARQLATLDRLSGGRVAAHVIVGSSDLDVARDGDTLGKADRYRRADEYLGLLRRSLTDDQEFDHKGEFYQVTGALAGLRPEPGGELISFGGSSPAGVELAARHAEVYALPPLPLPDTRRRIGEVRATAAGFGRSLRIWRHLTLVLADTDEAARRRVQDLRRDALRLTSGPDGPRFAEAVALDRDRERGRVPDQQAAEQVAAYIRRSFATAYVGSPATVADRIGSLHSAGVDIVQLDLAVETDQDRELRRELVSRLRTGSHRHGW</sequence>
<dbReference type="PANTHER" id="PTHR42847:SF9">
    <property type="entry name" value="BLL6451 PROTEIN"/>
    <property type="match status" value="1"/>
</dbReference>
<accession>A0A7W7WJP7</accession>
<dbReference type="RefSeq" id="WP_184919697.1">
    <property type="nucleotide sequence ID" value="NZ_JACHJR010000001.1"/>
</dbReference>
<protein>
    <submittedName>
        <fullName evidence="7">Alkanesulfonate monooxygenase</fullName>
        <ecNumber evidence="7">1.14.14.5</ecNumber>
    </submittedName>
</protein>
<dbReference type="PANTHER" id="PTHR42847">
    <property type="entry name" value="ALKANESULFONATE MONOOXYGENASE"/>
    <property type="match status" value="1"/>
</dbReference>
<dbReference type="InterPro" id="IPR050172">
    <property type="entry name" value="SsuD_RutA_monooxygenase"/>
</dbReference>
<evidence type="ECO:0000313" key="8">
    <source>
        <dbReference type="Proteomes" id="UP000573327"/>
    </source>
</evidence>